<accession>A0ABV1UVD3</accession>
<dbReference type="PANTHER" id="PTHR42855:SF1">
    <property type="entry name" value="ABC TRANSPORTER DOMAIN-CONTAINING PROTEIN"/>
    <property type="match status" value="1"/>
</dbReference>
<keyword evidence="2 4" id="KW-0067">ATP-binding</keyword>
<dbReference type="CDD" id="cd03221">
    <property type="entry name" value="ABCF_EF-3"/>
    <property type="match status" value="1"/>
</dbReference>
<evidence type="ECO:0000313" key="5">
    <source>
        <dbReference type="Proteomes" id="UP001445472"/>
    </source>
</evidence>
<feature type="domain" description="ABC transporter" evidence="3">
    <location>
        <begin position="11"/>
        <end position="159"/>
    </location>
</feature>
<sequence length="162" mass="17353">MFPATTTVSQFVVSDVTKRYDDHVVLDRVSFTLRPGEKAGVVGDNGSGKSTLLRLLADTEQPDNGTVAVTAPGGVGHLAADLPKPIRTLSVGQRHRLELARLLAGPVDLLLLDEPTNHLSPVLVEEMEAALAQYAGTLVLVTHDRRIRAGFDGPELVLTPCR</sequence>
<evidence type="ECO:0000259" key="3">
    <source>
        <dbReference type="PROSITE" id="PS50893"/>
    </source>
</evidence>
<dbReference type="InterPro" id="IPR003593">
    <property type="entry name" value="AAA+_ATPase"/>
</dbReference>
<organism evidence="4 5">
    <name type="scientific">Streptomyces xantholiticus</name>
    <dbReference type="NCBI Taxonomy" id="68285"/>
    <lineage>
        <taxon>Bacteria</taxon>
        <taxon>Bacillati</taxon>
        <taxon>Actinomycetota</taxon>
        <taxon>Actinomycetes</taxon>
        <taxon>Kitasatosporales</taxon>
        <taxon>Streptomycetaceae</taxon>
        <taxon>Streptomyces</taxon>
    </lineage>
</organism>
<dbReference type="Proteomes" id="UP001445472">
    <property type="component" value="Unassembled WGS sequence"/>
</dbReference>
<gene>
    <name evidence="4" type="ORF">ABT276_15510</name>
</gene>
<dbReference type="RefSeq" id="WP_351976499.1">
    <property type="nucleotide sequence ID" value="NZ_JBEPBX010000012.1"/>
</dbReference>
<dbReference type="PANTHER" id="PTHR42855">
    <property type="entry name" value="ABC TRANSPORTER ATP-BINDING SUBUNIT"/>
    <property type="match status" value="1"/>
</dbReference>
<dbReference type="InterPro" id="IPR003439">
    <property type="entry name" value="ABC_transporter-like_ATP-bd"/>
</dbReference>
<dbReference type="EMBL" id="JBEPBX010000012">
    <property type="protein sequence ID" value="MER6614751.1"/>
    <property type="molecule type" value="Genomic_DNA"/>
</dbReference>
<dbReference type="SUPFAM" id="SSF52540">
    <property type="entry name" value="P-loop containing nucleoside triphosphate hydrolases"/>
    <property type="match status" value="1"/>
</dbReference>
<dbReference type="PROSITE" id="PS50893">
    <property type="entry name" value="ABC_TRANSPORTER_2"/>
    <property type="match status" value="1"/>
</dbReference>
<reference evidence="4 5" key="1">
    <citation type="submission" date="2024-06" db="EMBL/GenBank/DDBJ databases">
        <title>The Natural Products Discovery Center: Release of the First 8490 Sequenced Strains for Exploring Actinobacteria Biosynthetic Diversity.</title>
        <authorList>
            <person name="Kalkreuter E."/>
            <person name="Kautsar S.A."/>
            <person name="Yang D."/>
            <person name="Bader C.D."/>
            <person name="Teijaro C.N."/>
            <person name="Fluegel L."/>
            <person name="Davis C.M."/>
            <person name="Simpson J.R."/>
            <person name="Lauterbach L."/>
            <person name="Steele A.D."/>
            <person name="Gui C."/>
            <person name="Meng S."/>
            <person name="Li G."/>
            <person name="Viehrig K."/>
            <person name="Ye F."/>
            <person name="Su P."/>
            <person name="Kiefer A.F."/>
            <person name="Nichols A."/>
            <person name="Cepeda A.J."/>
            <person name="Yan W."/>
            <person name="Fan B."/>
            <person name="Jiang Y."/>
            <person name="Adhikari A."/>
            <person name="Zheng C.-J."/>
            <person name="Schuster L."/>
            <person name="Cowan T.M."/>
            <person name="Smanski M.J."/>
            <person name="Chevrette M.G."/>
            <person name="De Carvalho L.P.S."/>
            <person name="Shen B."/>
        </authorList>
    </citation>
    <scope>NUCLEOTIDE SEQUENCE [LARGE SCALE GENOMIC DNA]</scope>
    <source>
        <strain evidence="4 5">NPDC000837</strain>
    </source>
</reference>
<dbReference type="Pfam" id="PF00005">
    <property type="entry name" value="ABC_tran"/>
    <property type="match status" value="2"/>
</dbReference>
<dbReference type="GO" id="GO:0005524">
    <property type="term" value="F:ATP binding"/>
    <property type="evidence" value="ECO:0007669"/>
    <property type="project" value="UniProtKB-KW"/>
</dbReference>
<keyword evidence="1" id="KW-0547">Nucleotide-binding</keyword>
<evidence type="ECO:0000256" key="2">
    <source>
        <dbReference type="ARBA" id="ARBA00022840"/>
    </source>
</evidence>
<proteinExistence type="predicted"/>
<dbReference type="InterPro" id="IPR051309">
    <property type="entry name" value="ABCF_ATPase"/>
</dbReference>
<evidence type="ECO:0000313" key="4">
    <source>
        <dbReference type="EMBL" id="MER6614751.1"/>
    </source>
</evidence>
<dbReference type="Gene3D" id="3.40.50.300">
    <property type="entry name" value="P-loop containing nucleotide triphosphate hydrolases"/>
    <property type="match status" value="2"/>
</dbReference>
<comment type="caution">
    <text evidence="4">The sequence shown here is derived from an EMBL/GenBank/DDBJ whole genome shotgun (WGS) entry which is preliminary data.</text>
</comment>
<evidence type="ECO:0000256" key="1">
    <source>
        <dbReference type="ARBA" id="ARBA00022741"/>
    </source>
</evidence>
<dbReference type="InterPro" id="IPR027417">
    <property type="entry name" value="P-loop_NTPase"/>
</dbReference>
<name>A0ABV1UVD3_9ACTN</name>
<protein>
    <submittedName>
        <fullName evidence="4">ATP-binding cassette domain-containing protein</fullName>
    </submittedName>
</protein>
<dbReference type="SMART" id="SM00382">
    <property type="entry name" value="AAA"/>
    <property type="match status" value="1"/>
</dbReference>
<keyword evidence="5" id="KW-1185">Reference proteome</keyword>